<keyword evidence="5" id="KW-0999">Mitochondrion inner membrane</keyword>
<keyword evidence="4 5" id="KW-0472">Membrane</keyword>
<dbReference type="CDD" id="cd06662">
    <property type="entry name" value="SURF1"/>
    <property type="match status" value="1"/>
</dbReference>
<name>A7TEY4_VANPO</name>
<evidence type="ECO:0000256" key="2">
    <source>
        <dbReference type="ARBA" id="ARBA00022692"/>
    </source>
</evidence>
<keyword evidence="3 5" id="KW-1133">Transmembrane helix</keyword>
<evidence type="ECO:0000313" key="7">
    <source>
        <dbReference type="Proteomes" id="UP000000267"/>
    </source>
</evidence>
<sequence length="383" mass="43880">MLAYRLQGRVLGLPMSKTLRFNKPIFRVSSRRNVVTSTVDWKPIKTGRTPNEGRNKNGIGKKIVLGLMCAVPIISFYLGTWQLRRLSWKTKLIAACEDRLTYEPTPLPKHFDLESSEHWEYRKVIITGKFVHEQEMFVGPRVRNGEKGYLLFTPFIREDTGEKLLIERGWISSDKVLPQSRTLQHLSFPQGVIDITCFVRVPKKRTSLQWDKEDKNSRLWQVPDVYAMAAVAGCSPVHFQMLYDLKDHYRPIDAANNEAATGKNNSSGWSWKFWESKKTAQNDERGTGNSSPSGKNIQLLHRSNTDETVEFSEIQFAKAGVPIGKFAKIDLKNNHLQYLVTWYGLSFLSSIFLVVALIKFKGGNALSQSQLKKDKLKYAKKYM</sequence>
<keyword evidence="5" id="KW-0496">Mitochondrion</keyword>
<dbReference type="PANTHER" id="PTHR23427">
    <property type="entry name" value="SURFEIT LOCUS PROTEIN"/>
    <property type="match status" value="1"/>
</dbReference>
<accession>A7TEY4</accession>
<dbReference type="PROSITE" id="PS50895">
    <property type="entry name" value="SURF1"/>
    <property type="match status" value="1"/>
</dbReference>
<evidence type="ECO:0000256" key="3">
    <source>
        <dbReference type="ARBA" id="ARBA00022989"/>
    </source>
</evidence>
<dbReference type="PhylomeDB" id="A7TEY4"/>
<dbReference type="InterPro" id="IPR045214">
    <property type="entry name" value="Surf1/Surf4"/>
</dbReference>
<dbReference type="RefSeq" id="XP_001647088.1">
    <property type="nucleotide sequence ID" value="XM_001647038.1"/>
</dbReference>
<comment type="similarity">
    <text evidence="5">Belongs to the SURF1 family.</text>
</comment>
<feature type="transmembrane region" description="Helical" evidence="5">
    <location>
        <begin position="338"/>
        <end position="358"/>
    </location>
</feature>
<dbReference type="eggNOG" id="KOG1563">
    <property type="taxonomic scope" value="Eukaryota"/>
</dbReference>
<reference evidence="6 7" key="1">
    <citation type="journal article" date="2007" name="Proc. Natl. Acad. Sci. U.S.A.">
        <title>Independent sorting-out of thousands of duplicated gene pairs in two yeast species descended from a whole-genome duplication.</title>
        <authorList>
            <person name="Scannell D.R."/>
            <person name="Frank A.C."/>
            <person name="Conant G.C."/>
            <person name="Byrne K.P."/>
            <person name="Woolfit M."/>
            <person name="Wolfe K.H."/>
        </authorList>
    </citation>
    <scope>NUCLEOTIDE SEQUENCE [LARGE SCALE GENOMIC DNA]</scope>
    <source>
        <strain evidence="7">ATCC 22028 / DSM 70294 / BCRC 21397 / CBS 2163 / NBRC 10782 / NRRL Y-8283 / UCD 57-17</strain>
    </source>
</reference>
<dbReference type="InterPro" id="IPR002994">
    <property type="entry name" value="Surf1/Shy1"/>
</dbReference>
<dbReference type="FunCoup" id="A7TEY4">
    <property type="interactions" value="389"/>
</dbReference>
<gene>
    <name evidence="6" type="ORF">Kpol_1050p90</name>
</gene>
<protein>
    <recommendedName>
        <fullName evidence="5">SURF1-like protein</fullName>
    </recommendedName>
</protein>
<dbReference type="GO" id="GO:0005743">
    <property type="term" value="C:mitochondrial inner membrane"/>
    <property type="evidence" value="ECO:0007669"/>
    <property type="project" value="UniProtKB-SubCell"/>
</dbReference>
<dbReference type="InParanoid" id="A7TEY4"/>
<dbReference type="Proteomes" id="UP000000267">
    <property type="component" value="Unassembled WGS sequence"/>
</dbReference>
<comment type="subcellular location">
    <subcellularLocation>
        <location evidence="1">Membrane</location>
    </subcellularLocation>
    <subcellularLocation>
        <location evidence="5">Mitochondrion inner membrane</location>
        <topology evidence="5">Multi-pass membrane protein</topology>
    </subcellularLocation>
</comment>
<dbReference type="STRING" id="436907.A7TEY4"/>
<dbReference type="OrthoDB" id="10040024at2759"/>
<dbReference type="KEGG" id="vpo:Kpol_1050p90"/>
<dbReference type="GO" id="GO:0033617">
    <property type="term" value="P:mitochondrial respiratory chain complex IV assembly"/>
    <property type="evidence" value="ECO:0007669"/>
    <property type="project" value="EnsemblFungi"/>
</dbReference>
<organism evidence="7">
    <name type="scientific">Vanderwaltozyma polyspora (strain ATCC 22028 / DSM 70294 / BCRC 21397 / CBS 2163 / NBRC 10782 / NRRL Y-8283 / UCD 57-17)</name>
    <name type="common">Kluyveromyces polysporus</name>
    <dbReference type="NCBI Taxonomy" id="436907"/>
    <lineage>
        <taxon>Eukaryota</taxon>
        <taxon>Fungi</taxon>
        <taxon>Dikarya</taxon>
        <taxon>Ascomycota</taxon>
        <taxon>Saccharomycotina</taxon>
        <taxon>Saccharomycetes</taxon>
        <taxon>Saccharomycetales</taxon>
        <taxon>Saccharomycetaceae</taxon>
        <taxon>Vanderwaltozyma</taxon>
    </lineage>
</organism>
<dbReference type="HOGENOM" id="CLU_047737_4_0_1"/>
<dbReference type="OMA" id="YLGTWQL"/>
<dbReference type="GO" id="GO:0051082">
    <property type="term" value="F:unfolded protein binding"/>
    <property type="evidence" value="ECO:0007669"/>
    <property type="project" value="EnsemblFungi"/>
</dbReference>
<keyword evidence="2 5" id="KW-0812">Transmembrane</keyword>
<feature type="transmembrane region" description="Helical" evidence="5">
    <location>
        <begin position="63"/>
        <end position="83"/>
    </location>
</feature>
<dbReference type="EMBL" id="DS480381">
    <property type="protein sequence ID" value="EDO19230.1"/>
    <property type="molecule type" value="Genomic_DNA"/>
</dbReference>
<proteinExistence type="inferred from homology"/>
<evidence type="ECO:0000313" key="6">
    <source>
        <dbReference type="EMBL" id="EDO19230.1"/>
    </source>
</evidence>
<dbReference type="Pfam" id="PF02104">
    <property type="entry name" value="SURF1"/>
    <property type="match status" value="1"/>
</dbReference>
<dbReference type="GeneID" id="5547565"/>
<dbReference type="PANTHER" id="PTHR23427:SF2">
    <property type="entry name" value="SURFEIT LOCUS PROTEIN 1"/>
    <property type="match status" value="1"/>
</dbReference>
<evidence type="ECO:0000256" key="4">
    <source>
        <dbReference type="ARBA" id="ARBA00023136"/>
    </source>
</evidence>
<evidence type="ECO:0000256" key="1">
    <source>
        <dbReference type="ARBA" id="ARBA00004370"/>
    </source>
</evidence>
<comment type="function">
    <text evidence="5">Probably involved in the biogenesis of the COX complex.</text>
</comment>
<evidence type="ECO:0000256" key="5">
    <source>
        <dbReference type="RuleBase" id="RU363076"/>
    </source>
</evidence>
<dbReference type="AlphaFoldDB" id="A7TEY4"/>
<keyword evidence="7" id="KW-1185">Reference proteome</keyword>